<reference evidence="1" key="1">
    <citation type="submission" date="2022-12" db="EMBL/GenBank/DDBJ databases">
        <title>Description and comparative metabolic analysis of Aerococcus sp. nov., isolated from the feces of a pig.</title>
        <authorList>
            <person name="Chang Y.-H."/>
        </authorList>
    </citation>
    <scope>NUCLEOTIDE SEQUENCE</scope>
    <source>
        <strain evidence="1">YH-aer222</strain>
    </source>
</reference>
<dbReference type="Proteomes" id="UP001146670">
    <property type="component" value="Unassembled WGS sequence"/>
</dbReference>
<accession>A0A9X3FN78</accession>
<name>A0A9X3FN78_9LACT</name>
<sequence>MDALKKLFLAAVGGTSLTYENASDALNKLVEKGQISVDEGKVLSQDLKRFVQDHRGQAGVTEPAEQQNSLTDLQEQVSKLADQVAILSDKVAIIEDKDHDFNEDNF</sequence>
<keyword evidence="2" id="KW-1185">Reference proteome</keyword>
<dbReference type="EMBL" id="JAPRFR010000001">
    <property type="protein sequence ID" value="MCZ0725004.1"/>
    <property type="molecule type" value="Genomic_DNA"/>
</dbReference>
<dbReference type="AlphaFoldDB" id="A0A9X3FN78"/>
<gene>
    <name evidence="1" type="ORF">OW157_00295</name>
</gene>
<organism evidence="1 2">
    <name type="scientific">Aerococcus kribbianus</name>
    <dbReference type="NCBI Taxonomy" id="2999064"/>
    <lineage>
        <taxon>Bacteria</taxon>
        <taxon>Bacillati</taxon>
        <taxon>Bacillota</taxon>
        <taxon>Bacilli</taxon>
        <taxon>Lactobacillales</taxon>
        <taxon>Aerococcaceae</taxon>
        <taxon>Aerococcus</taxon>
    </lineage>
</organism>
<comment type="caution">
    <text evidence="1">The sequence shown here is derived from an EMBL/GenBank/DDBJ whole genome shotgun (WGS) entry which is preliminary data.</text>
</comment>
<evidence type="ECO:0000313" key="2">
    <source>
        <dbReference type="Proteomes" id="UP001146670"/>
    </source>
</evidence>
<evidence type="ECO:0000313" key="1">
    <source>
        <dbReference type="EMBL" id="MCZ0725004.1"/>
    </source>
</evidence>
<protein>
    <submittedName>
        <fullName evidence="1">Uncharacterized protein</fullName>
    </submittedName>
</protein>
<dbReference type="RefSeq" id="WP_268751329.1">
    <property type="nucleotide sequence ID" value="NZ_JAPRFQ010000001.1"/>
</dbReference>
<proteinExistence type="predicted"/>